<sequence length="358" mass="40234">MTRKGDNDFVKVCKQVISNLTKCYSIAPLKYNGSNYFLVAAEKVDRCILFDQEGREVDTVWKEPGGVMSMVQVPGTNGQFLATHKFYSPNDSKEARIVIVTPISKGNWEVRTLAELPHVHRFDIVERNGIRYLIACALKSGHEYKDDWSMPGKVYAAVLPEDLSGFGEDNQLELKVIKDNMLKNHGYYRVDDQGTDTCIISADCGVFQFIPPESAGGDWTIRTLLDTAASDAVLIDLDEDGEKELAVLSPFHGDKISIYKRKEGVFTQVYEYGKPAEFTHAIYGGNLLNRPALVVGHRQGERNLIAFTYNKETKSYQSEILDHDCGPANVYHFTRDGEDILISANRETDEVALYQVLE</sequence>
<evidence type="ECO:0000313" key="1">
    <source>
        <dbReference type="EMBL" id="RGC32629.1"/>
    </source>
</evidence>
<name>A0A3E2WX56_9FIRM</name>
<evidence type="ECO:0000313" key="2">
    <source>
        <dbReference type="Proteomes" id="UP000261111"/>
    </source>
</evidence>
<dbReference type="AlphaFoldDB" id="A0A3E2WX56"/>
<evidence type="ECO:0008006" key="3">
    <source>
        <dbReference type="Google" id="ProtNLM"/>
    </source>
</evidence>
<organism evidence="1 2">
    <name type="scientific">Hungatella hathewayi</name>
    <dbReference type="NCBI Taxonomy" id="154046"/>
    <lineage>
        <taxon>Bacteria</taxon>
        <taxon>Bacillati</taxon>
        <taxon>Bacillota</taxon>
        <taxon>Clostridia</taxon>
        <taxon>Lachnospirales</taxon>
        <taxon>Lachnospiraceae</taxon>
        <taxon>Hungatella</taxon>
    </lineage>
</organism>
<gene>
    <name evidence="1" type="ORF">DWX41_08670</name>
</gene>
<protein>
    <recommendedName>
        <fullName evidence="3">VCBS repeat-containing protein</fullName>
    </recommendedName>
</protein>
<comment type="caution">
    <text evidence="1">The sequence shown here is derived from an EMBL/GenBank/DDBJ whole genome shotgun (WGS) entry which is preliminary data.</text>
</comment>
<reference evidence="1 2" key="1">
    <citation type="submission" date="2018-08" db="EMBL/GenBank/DDBJ databases">
        <title>A genome reference for cultivated species of the human gut microbiota.</title>
        <authorList>
            <person name="Zou Y."/>
            <person name="Xue W."/>
            <person name="Luo G."/>
        </authorList>
    </citation>
    <scope>NUCLEOTIDE SEQUENCE [LARGE SCALE GENOMIC DNA]</scope>
    <source>
        <strain evidence="1 2">AF19-21</strain>
    </source>
</reference>
<accession>A0A3E2WX56</accession>
<dbReference type="Proteomes" id="UP000261111">
    <property type="component" value="Unassembled WGS sequence"/>
</dbReference>
<proteinExistence type="predicted"/>
<dbReference type="EMBL" id="QVIA01000008">
    <property type="protein sequence ID" value="RGC32629.1"/>
    <property type="molecule type" value="Genomic_DNA"/>
</dbReference>